<evidence type="ECO:0000313" key="3">
    <source>
        <dbReference type="EMBL" id="RZU42580.1"/>
    </source>
</evidence>
<protein>
    <recommendedName>
        <fullName evidence="5">DUF3999 family protein</fullName>
    </recommendedName>
</protein>
<keyword evidence="1" id="KW-0472">Membrane</keyword>
<name>A0A4Q7YXS7_9BACT</name>
<proteinExistence type="predicted"/>
<keyword evidence="4" id="KW-1185">Reference proteome</keyword>
<organism evidence="3 4">
    <name type="scientific">Edaphobacter modestus</name>
    <dbReference type="NCBI Taxonomy" id="388466"/>
    <lineage>
        <taxon>Bacteria</taxon>
        <taxon>Pseudomonadati</taxon>
        <taxon>Acidobacteriota</taxon>
        <taxon>Terriglobia</taxon>
        <taxon>Terriglobales</taxon>
        <taxon>Acidobacteriaceae</taxon>
        <taxon>Edaphobacter</taxon>
    </lineage>
</organism>
<keyword evidence="1" id="KW-0812">Transmembrane</keyword>
<feature type="transmembrane region" description="Helical" evidence="1">
    <location>
        <begin position="405"/>
        <end position="422"/>
    </location>
</feature>
<evidence type="ECO:0000256" key="1">
    <source>
        <dbReference type="SAM" id="Phobius"/>
    </source>
</evidence>
<reference evidence="3 4" key="1">
    <citation type="submission" date="2019-02" db="EMBL/GenBank/DDBJ databases">
        <title>Genomic Encyclopedia of Archaeal and Bacterial Type Strains, Phase II (KMG-II): from individual species to whole genera.</title>
        <authorList>
            <person name="Goeker M."/>
        </authorList>
    </citation>
    <scope>NUCLEOTIDE SEQUENCE [LARGE SCALE GENOMIC DNA]</scope>
    <source>
        <strain evidence="3 4">DSM 18101</strain>
    </source>
</reference>
<feature type="chain" id="PRO_5020833393" description="DUF3999 family protein" evidence="2">
    <location>
        <begin position="19"/>
        <end position="430"/>
    </location>
</feature>
<feature type="signal peptide" evidence="2">
    <location>
        <begin position="1"/>
        <end position="18"/>
    </location>
</feature>
<sequence length="430" mass="46744">MKRLSLIFLLLWCAAAGAATPPQAERQYFRYQRAIVPAAVGQNCAVLDAATFAHSSAALKDLRLYPQTAQVQEIPYAVTLSEPVQPDPEPARVLNLGLHGRVLSFDLAMPHRPYTEVVLDLAGVDYIVTATVTGIEHPGDPAGIRLGELTLFDLTSQHLSRSTTLPLQESTFPYLHIQLDVSPAPGSRSISPLVGMVRGASVPPSRDAQTVFSVAAETQTITQRGRQTIARFTLPVRVPVERVTFVLAPEFKGNFSRNASISDHASGTPASAGEALAGNIFRVRLTQAGREIHQQRLSIPATLGSNLQSAAEVEVAINNGDDQPLPIAAVRLEMRQRRLCFNASSTDSLTLFYGDPSLSSPDYDFARTAVLTNQTPQARLGPEQKNPVYRERPDTRAATERHPELVWVAFLAVVCILGVVAIRSSRHLPQ</sequence>
<accession>A0A4Q7YXS7</accession>
<keyword evidence="2" id="KW-0732">Signal</keyword>
<dbReference type="RefSeq" id="WP_130420490.1">
    <property type="nucleotide sequence ID" value="NZ_SHKW01000001.1"/>
</dbReference>
<dbReference type="OrthoDB" id="114219at2"/>
<evidence type="ECO:0000256" key="2">
    <source>
        <dbReference type="SAM" id="SignalP"/>
    </source>
</evidence>
<dbReference type="Proteomes" id="UP000292958">
    <property type="component" value="Unassembled WGS sequence"/>
</dbReference>
<comment type="caution">
    <text evidence="3">The sequence shown here is derived from an EMBL/GenBank/DDBJ whole genome shotgun (WGS) entry which is preliminary data.</text>
</comment>
<gene>
    <name evidence="3" type="ORF">BDD14_4171</name>
</gene>
<evidence type="ECO:0008006" key="5">
    <source>
        <dbReference type="Google" id="ProtNLM"/>
    </source>
</evidence>
<dbReference type="AlphaFoldDB" id="A0A4Q7YXS7"/>
<keyword evidence="1" id="KW-1133">Transmembrane helix</keyword>
<dbReference type="EMBL" id="SHKW01000001">
    <property type="protein sequence ID" value="RZU42580.1"/>
    <property type="molecule type" value="Genomic_DNA"/>
</dbReference>
<evidence type="ECO:0000313" key="4">
    <source>
        <dbReference type="Proteomes" id="UP000292958"/>
    </source>
</evidence>